<dbReference type="Proteomes" id="UP000256900">
    <property type="component" value="Unassembled WGS sequence"/>
</dbReference>
<dbReference type="GO" id="GO:0009279">
    <property type="term" value="C:cell outer membrane"/>
    <property type="evidence" value="ECO:0007669"/>
    <property type="project" value="UniProtKB-SubCell"/>
</dbReference>
<dbReference type="InterPro" id="IPR050218">
    <property type="entry name" value="LptD"/>
</dbReference>
<comment type="caution">
    <text evidence="3">The sequence shown here is derived from an EMBL/GenBank/DDBJ whole genome shotgun (WGS) entry which is preliminary data.</text>
</comment>
<dbReference type="PANTHER" id="PTHR30189">
    <property type="entry name" value="LPS-ASSEMBLY PROTEIN"/>
    <property type="match status" value="1"/>
</dbReference>
<keyword evidence="1" id="KW-0998">Cell outer membrane</keyword>
<sequence>MGRRICPTDFGPGRSPLRPALRMRGVVLALCALFLFGFVPARPALAQTSGGATQAATQPDKMFVEADQLVYDRDKNTVSAVGNARIYYQGRTLQADRVIYNRNTGRVFAEGHAKLINKDGNIVYGDSFDMTKDFREGFVESLRSTSTEKTYFSAPHAEITQGAISVYDKGTYTACATCADNPTKPPLWRVRAKRIVHNNDEHMIYYTDAWLEFLGVPVAYVPVFSSPDPTVKRKSGILSPQTISSSILGFGVQVPVFWAIAPNYDLTWTPTYFVNEGFYNDFEWRHRLASGSYFIRANGIFQTNPNLFPESPWGAAGHSFRGSLETRGEFLIDKYWKYGWNITALSDKWYFWDYAFANQSSASQYYTETVSDAYLTGQGNDSYFDLRGFHFEGLTSRDIQQTQPNALVLDYNHLFGLDPKKTAGIGGEVVADFNLTSVSQQIASYSPVAGEGFDPATQLFDPAVGLYEACTLNNMPHYVPGTKAGDCLLRGIGGTQTRTTADLSWQRKFVDPIGEVWTPFVFARLNGEWLDLNTNDNYEVSNPGNGANYTYFNSDQTNFVGQVSGVQGYVMPGAGLEYRYPIFVNTSFGSAVVEPIGQIIVRPNNLVGSNSLVNMDSQSLVFDETNLFAWNKYSGYDQFETGTRANYGGQATFNLKNGGYVNFIAGQSYQVAGTNGFDQPSAVNNGLASGLETRASDYVGALTVAPLPFMDFTAKGLFNTQTFQPDRLDIASDFNLGAWTGGVDFANYAVQPVLGYYVPREGLSLNSRYQITPHYFVQGNITFDMSRQYYPPSLTGNNNVGPWAVASEGIGAGYHDECTSLLVNYSSVYQDIGTGTIVHNQTFLVQLQLRSLGDARYSQTSYANGAQSLDR</sequence>
<protein>
    <recommendedName>
        <fullName evidence="1">LPS-assembly protein LptD</fullName>
    </recommendedName>
</protein>
<comment type="subunit">
    <text evidence="1">Component of the lipopolysaccharide transport and assembly complex.</text>
</comment>
<dbReference type="Pfam" id="PF04453">
    <property type="entry name" value="LptD"/>
    <property type="match status" value="1"/>
</dbReference>
<dbReference type="InterPro" id="IPR007543">
    <property type="entry name" value="LptD_C"/>
</dbReference>
<dbReference type="GO" id="GO:0015920">
    <property type="term" value="P:lipopolysaccharide transport"/>
    <property type="evidence" value="ECO:0007669"/>
    <property type="project" value="InterPro"/>
</dbReference>
<comment type="caution">
    <text evidence="1">Lacks conserved residue(s) required for the propagation of feature annotation.</text>
</comment>
<organism evidence="3 4">
    <name type="scientific">Methylovirgula ligni</name>
    <dbReference type="NCBI Taxonomy" id="569860"/>
    <lineage>
        <taxon>Bacteria</taxon>
        <taxon>Pseudomonadati</taxon>
        <taxon>Pseudomonadota</taxon>
        <taxon>Alphaproteobacteria</taxon>
        <taxon>Hyphomicrobiales</taxon>
        <taxon>Beijerinckiaceae</taxon>
        <taxon>Methylovirgula</taxon>
    </lineage>
</organism>
<evidence type="ECO:0000313" key="4">
    <source>
        <dbReference type="Proteomes" id="UP000256900"/>
    </source>
</evidence>
<keyword evidence="1" id="KW-0732">Signal</keyword>
<dbReference type="HAMAP" id="MF_01411">
    <property type="entry name" value="LPS_assembly_LptD"/>
    <property type="match status" value="1"/>
</dbReference>
<reference evidence="3 4" key="1">
    <citation type="submission" date="2018-08" db="EMBL/GenBank/DDBJ databases">
        <title>Genomic Encyclopedia of Type Strains, Phase IV (KMG-IV): sequencing the most valuable type-strain genomes for metagenomic binning, comparative biology and taxonomic classification.</title>
        <authorList>
            <person name="Goeker M."/>
        </authorList>
    </citation>
    <scope>NUCLEOTIDE SEQUENCE [LARGE SCALE GENOMIC DNA]</scope>
    <source>
        <strain evidence="3 4">BW863</strain>
    </source>
</reference>
<keyword evidence="1" id="KW-0472">Membrane</keyword>
<accession>A0A3D9YRQ7</accession>
<evidence type="ECO:0000259" key="2">
    <source>
        <dbReference type="Pfam" id="PF04453"/>
    </source>
</evidence>
<gene>
    <name evidence="1" type="primary">lptD</name>
    <name evidence="3" type="ORF">DES32_3040</name>
</gene>
<feature type="domain" description="LptD C-terminal" evidence="2">
    <location>
        <begin position="320"/>
        <end position="736"/>
    </location>
</feature>
<dbReference type="Gene3D" id="2.60.450.10">
    <property type="entry name" value="Lipopolysaccharide (LPS) transport protein A like domain"/>
    <property type="match status" value="1"/>
</dbReference>
<dbReference type="InterPro" id="IPR020889">
    <property type="entry name" value="LipoPS_assembly_LptD"/>
</dbReference>
<comment type="similarity">
    <text evidence="1">Belongs to the LptD family.</text>
</comment>
<name>A0A3D9YRQ7_9HYPH</name>
<proteinExistence type="inferred from homology"/>
<dbReference type="GO" id="GO:1990351">
    <property type="term" value="C:transporter complex"/>
    <property type="evidence" value="ECO:0007669"/>
    <property type="project" value="TreeGrafter"/>
</dbReference>
<comment type="function">
    <text evidence="1">Involved in the assembly of lipopolysaccharide (LPS) at the surface of the outer membrane.</text>
</comment>
<dbReference type="EMBL" id="QUMO01000005">
    <property type="protein sequence ID" value="REF84193.1"/>
    <property type="molecule type" value="Genomic_DNA"/>
</dbReference>
<evidence type="ECO:0000256" key="1">
    <source>
        <dbReference type="HAMAP-Rule" id="MF_01411"/>
    </source>
</evidence>
<comment type="subcellular location">
    <subcellularLocation>
        <location evidence="1">Cell outer membrane</location>
    </subcellularLocation>
</comment>
<keyword evidence="4" id="KW-1185">Reference proteome</keyword>
<dbReference type="GO" id="GO:0043165">
    <property type="term" value="P:Gram-negative-bacterium-type cell outer membrane assembly"/>
    <property type="evidence" value="ECO:0007669"/>
    <property type="project" value="UniProtKB-UniRule"/>
</dbReference>
<evidence type="ECO:0000313" key="3">
    <source>
        <dbReference type="EMBL" id="REF84193.1"/>
    </source>
</evidence>
<dbReference type="PANTHER" id="PTHR30189:SF1">
    <property type="entry name" value="LPS-ASSEMBLY PROTEIN LPTD"/>
    <property type="match status" value="1"/>
</dbReference>
<dbReference type="AlphaFoldDB" id="A0A3D9YRQ7"/>